<keyword evidence="11 20" id="KW-1133">Transmembrane helix</keyword>
<feature type="transmembrane region" description="Helical" evidence="20">
    <location>
        <begin position="65"/>
        <end position="86"/>
    </location>
</feature>
<dbReference type="SUPFAM" id="SSF46626">
    <property type="entry name" value="Cytochrome c"/>
    <property type="match status" value="1"/>
</dbReference>
<dbReference type="PROSITE" id="PS00078">
    <property type="entry name" value="COX2"/>
    <property type="match status" value="1"/>
</dbReference>
<evidence type="ECO:0000256" key="17">
    <source>
        <dbReference type="ARBA" id="ARBA00047816"/>
    </source>
</evidence>
<keyword evidence="7 20" id="KW-0812">Transmembrane</keyword>
<evidence type="ECO:0000256" key="4">
    <source>
        <dbReference type="ARBA" id="ARBA00022448"/>
    </source>
</evidence>
<keyword evidence="13" id="KW-0186">Copper</keyword>
<dbReference type="InterPro" id="IPR036909">
    <property type="entry name" value="Cyt_c-like_dom_sf"/>
</dbReference>
<dbReference type="SUPFAM" id="SSF49503">
    <property type="entry name" value="Cupredoxins"/>
    <property type="match status" value="1"/>
</dbReference>
<dbReference type="Proteomes" id="UP000603352">
    <property type="component" value="Unassembled WGS sequence"/>
</dbReference>
<dbReference type="InterPro" id="IPR001505">
    <property type="entry name" value="Copper_CuA"/>
</dbReference>
<keyword evidence="5 18" id="KW-0349">Heme</keyword>
<evidence type="ECO:0000256" key="14">
    <source>
        <dbReference type="ARBA" id="ARBA00023136"/>
    </source>
</evidence>
<feature type="region of interest" description="Disordered" evidence="19">
    <location>
        <begin position="310"/>
        <end position="334"/>
    </location>
</feature>
<keyword evidence="8 18" id="KW-0479">Metal-binding</keyword>
<keyword evidence="4" id="KW-0813">Transport</keyword>
<evidence type="ECO:0000256" key="6">
    <source>
        <dbReference type="ARBA" id="ARBA00022660"/>
    </source>
</evidence>
<accession>A0ABQ1IRL6</accession>
<evidence type="ECO:0000256" key="20">
    <source>
        <dbReference type="SAM" id="Phobius"/>
    </source>
</evidence>
<keyword evidence="10" id="KW-0249">Electron transport</keyword>
<evidence type="ECO:0000256" key="16">
    <source>
        <dbReference type="ARBA" id="ARBA00031399"/>
    </source>
</evidence>
<dbReference type="InterPro" id="IPR002429">
    <property type="entry name" value="CcO_II-like_C"/>
</dbReference>
<evidence type="ECO:0000256" key="2">
    <source>
        <dbReference type="ARBA" id="ARBA00007866"/>
    </source>
</evidence>
<evidence type="ECO:0000259" key="22">
    <source>
        <dbReference type="PROSITE" id="PS51007"/>
    </source>
</evidence>
<evidence type="ECO:0000313" key="23">
    <source>
        <dbReference type="EMBL" id="GGB48454.1"/>
    </source>
</evidence>
<comment type="caution">
    <text evidence="23">The sequence shown here is derived from an EMBL/GenBank/DDBJ whole genome shotgun (WGS) entry which is preliminary data.</text>
</comment>
<dbReference type="Gene3D" id="2.60.40.420">
    <property type="entry name" value="Cupredoxins - blue copper proteins"/>
    <property type="match status" value="1"/>
</dbReference>
<comment type="function">
    <text evidence="15">Subunits I and II form the functional core of the enzyme complex. Electrons originating in cytochrome c are transferred via heme a and Cu(A) to the binuclear center formed by heme a3 and Cu(B).</text>
</comment>
<dbReference type="PANTHER" id="PTHR22888">
    <property type="entry name" value="CYTOCHROME C OXIDASE, SUBUNIT II"/>
    <property type="match status" value="1"/>
</dbReference>
<dbReference type="Pfam" id="PF00034">
    <property type="entry name" value="Cytochrom_C"/>
    <property type="match status" value="1"/>
</dbReference>
<evidence type="ECO:0000259" key="21">
    <source>
        <dbReference type="PROSITE" id="PS50857"/>
    </source>
</evidence>
<dbReference type="InterPro" id="IPR045187">
    <property type="entry name" value="CcO_II"/>
</dbReference>
<organism evidence="23 24">
    <name type="scientific">Tistrella bauzanensis</name>
    <dbReference type="NCBI Taxonomy" id="657419"/>
    <lineage>
        <taxon>Bacteria</taxon>
        <taxon>Pseudomonadati</taxon>
        <taxon>Pseudomonadota</taxon>
        <taxon>Alphaproteobacteria</taxon>
        <taxon>Geminicoccales</taxon>
        <taxon>Geminicoccaceae</taxon>
        <taxon>Tistrella</taxon>
    </lineage>
</organism>
<dbReference type="InterPro" id="IPR008972">
    <property type="entry name" value="Cupredoxin"/>
</dbReference>
<evidence type="ECO:0000256" key="18">
    <source>
        <dbReference type="PROSITE-ProRule" id="PRU00433"/>
    </source>
</evidence>
<comment type="subcellular location">
    <subcellularLocation>
        <location evidence="1">Membrane</location>
        <topology evidence="1">Multi-pass membrane protein</topology>
    </subcellularLocation>
</comment>
<dbReference type="InterPro" id="IPR009056">
    <property type="entry name" value="Cyt_c-like_dom"/>
</dbReference>
<keyword evidence="24" id="KW-1185">Reference proteome</keyword>
<dbReference type="EC" id="7.1.1.9" evidence="3"/>
<keyword evidence="9" id="KW-1278">Translocase</keyword>
<evidence type="ECO:0000256" key="9">
    <source>
        <dbReference type="ARBA" id="ARBA00022967"/>
    </source>
</evidence>
<evidence type="ECO:0000256" key="15">
    <source>
        <dbReference type="ARBA" id="ARBA00024688"/>
    </source>
</evidence>
<evidence type="ECO:0000256" key="19">
    <source>
        <dbReference type="SAM" id="MobiDB-lite"/>
    </source>
</evidence>
<reference evidence="24" key="1">
    <citation type="journal article" date="2019" name="Int. J. Syst. Evol. Microbiol.">
        <title>The Global Catalogue of Microorganisms (GCM) 10K type strain sequencing project: providing services to taxonomists for standard genome sequencing and annotation.</title>
        <authorList>
            <consortium name="The Broad Institute Genomics Platform"/>
            <consortium name="The Broad Institute Genome Sequencing Center for Infectious Disease"/>
            <person name="Wu L."/>
            <person name="Ma J."/>
        </authorList>
    </citation>
    <scope>NUCLEOTIDE SEQUENCE [LARGE SCALE GENOMIC DNA]</scope>
    <source>
        <strain evidence="24">CGMCC 1.10188</strain>
    </source>
</reference>
<keyword evidence="6" id="KW-0679">Respiratory chain</keyword>
<dbReference type="CDD" id="cd13915">
    <property type="entry name" value="CuRO_HCO_II_like_2"/>
    <property type="match status" value="1"/>
</dbReference>
<dbReference type="InterPro" id="IPR014222">
    <property type="entry name" value="Cyt_c_oxidase_su2"/>
</dbReference>
<dbReference type="PANTHER" id="PTHR22888:SF9">
    <property type="entry name" value="CYTOCHROME C OXIDASE SUBUNIT 2"/>
    <property type="match status" value="1"/>
</dbReference>
<feature type="transmembrane region" description="Helical" evidence="20">
    <location>
        <begin position="22"/>
        <end position="45"/>
    </location>
</feature>
<protein>
    <recommendedName>
        <fullName evidence="3">cytochrome-c oxidase</fullName>
        <ecNumber evidence="3">7.1.1.9</ecNumber>
    </recommendedName>
    <alternativeName>
        <fullName evidence="16">Cytochrome aa3 subunit 2</fullName>
    </alternativeName>
</protein>
<evidence type="ECO:0000313" key="24">
    <source>
        <dbReference type="Proteomes" id="UP000603352"/>
    </source>
</evidence>
<name>A0ABQ1IRL6_9PROT</name>
<feature type="domain" description="Cytochrome c" evidence="22">
    <location>
        <begin position="215"/>
        <end position="309"/>
    </location>
</feature>
<evidence type="ECO:0000256" key="12">
    <source>
        <dbReference type="ARBA" id="ARBA00023004"/>
    </source>
</evidence>
<evidence type="ECO:0000256" key="11">
    <source>
        <dbReference type="ARBA" id="ARBA00022989"/>
    </source>
</evidence>
<evidence type="ECO:0000256" key="8">
    <source>
        <dbReference type="ARBA" id="ARBA00022723"/>
    </source>
</evidence>
<dbReference type="Pfam" id="PF00116">
    <property type="entry name" value="COX2"/>
    <property type="match status" value="1"/>
</dbReference>
<dbReference type="InterPro" id="IPR036257">
    <property type="entry name" value="Cyt_c_oxidase_su2_TM_sf"/>
</dbReference>
<comment type="catalytic activity">
    <reaction evidence="17">
        <text>4 Fe(II)-[cytochrome c] + O2 + 8 H(+)(in) = 4 Fe(III)-[cytochrome c] + 2 H2O + 4 H(+)(out)</text>
        <dbReference type="Rhea" id="RHEA:11436"/>
        <dbReference type="Rhea" id="RHEA-COMP:10350"/>
        <dbReference type="Rhea" id="RHEA-COMP:14399"/>
        <dbReference type="ChEBI" id="CHEBI:15377"/>
        <dbReference type="ChEBI" id="CHEBI:15378"/>
        <dbReference type="ChEBI" id="CHEBI:15379"/>
        <dbReference type="ChEBI" id="CHEBI:29033"/>
        <dbReference type="ChEBI" id="CHEBI:29034"/>
        <dbReference type="EC" id="7.1.1.9"/>
    </reaction>
</comment>
<evidence type="ECO:0000256" key="13">
    <source>
        <dbReference type="ARBA" id="ARBA00023008"/>
    </source>
</evidence>
<gene>
    <name evidence="23" type="ORF">GCM10011505_31900</name>
</gene>
<proteinExistence type="inferred from homology"/>
<dbReference type="PROSITE" id="PS51007">
    <property type="entry name" value="CYTC"/>
    <property type="match status" value="1"/>
</dbReference>
<keyword evidence="14 20" id="KW-0472">Membrane</keyword>
<evidence type="ECO:0000256" key="10">
    <source>
        <dbReference type="ARBA" id="ARBA00022982"/>
    </source>
</evidence>
<dbReference type="Gene3D" id="1.10.287.90">
    <property type="match status" value="1"/>
</dbReference>
<evidence type="ECO:0000256" key="5">
    <source>
        <dbReference type="ARBA" id="ARBA00022617"/>
    </source>
</evidence>
<comment type="similarity">
    <text evidence="2">Belongs to the cytochrome c oxidase subunit 2 family.</text>
</comment>
<dbReference type="NCBIfam" id="TIGR02866">
    <property type="entry name" value="CoxB"/>
    <property type="match status" value="1"/>
</dbReference>
<dbReference type="SUPFAM" id="SSF81464">
    <property type="entry name" value="Cytochrome c oxidase subunit II-like, transmembrane region"/>
    <property type="match status" value="1"/>
</dbReference>
<feature type="domain" description="Cytochrome oxidase subunit II copper A binding" evidence="21">
    <location>
        <begin position="98"/>
        <end position="209"/>
    </location>
</feature>
<evidence type="ECO:0000256" key="1">
    <source>
        <dbReference type="ARBA" id="ARBA00004141"/>
    </source>
</evidence>
<evidence type="ECO:0000256" key="7">
    <source>
        <dbReference type="ARBA" id="ARBA00022692"/>
    </source>
</evidence>
<dbReference type="PROSITE" id="PS50857">
    <property type="entry name" value="COX2_CUA"/>
    <property type="match status" value="1"/>
</dbReference>
<sequence>MIGDLFTRWAGEASAHAGQVDLLVLGFTLLVAALSLPVFVLMVVFALRYRRGRAVNRRHPINRNVWIEVSWAIIPFILIVMFFVWATSLYVDIYHPPDDAIEIQVEAKQWMWKFQHPGGQREIDELHVPAGEPVRLTMASQDVIHSLYVPALRLKRDVVPGRYVSMWFTADRPGDYVMTCAEFCGTNHSTMGGRLVVMAPADYARWLAEADVDRSLAAQGAALFRSAGCSGCHGASATVHAPPLAGLYGRPVPLDDGTVVTADDQYIRDSILLPHAQIAAGYPRIMPTFRNILDEAQVLRLVAYIKSLANDPPSSQSPADDHPAGGQPPVEQGR</sequence>
<dbReference type="RefSeq" id="WP_188579661.1">
    <property type="nucleotide sequence ID" value="NZ_BMDZ01000039.1"/>
</dbReference>
<keyword evidence="12 18" id="KW-0408">Iron</keyword>
<evidence type="ECO:0000256" key="3">
    <source>
        <dbReference type="ARBA" id="ARBA00012949"/>
    </source>
</evidence>
<dbReference type="EMBL" id="BMDZ01000039">
    <property type="protein sequence ID" value="GGB48454.1"/>
    <property type="molecule type" value="Genomic_DNA"/>
</dbReference>